<gene>
    <name evidence="1" type="ORF">J572_3309</name>
</gene>
<dbReference type="EMBL" id="JMOA01000055">
    <property type="protein sequence ID" value="KCY00116.1"/>
    <property type="molecule type" value="Genomic_DNA"/>
</dbReference>
<accession>A0A836YL93</accession>
<evidence type="ECO:0000313" key="1">
    <source>
        <dbReference type="EMBL" id="KCY00116.1"/>
    </source>
</evidence>
<organism evidence="1 2">
    <name type="scientific">Acinetobacter baumannii 1499986</name>
    <dbReference type="NCBI Taxonomy" id="1310673"/>
    <lineage>
        <taxon>Bacteria</taxon>
        <taxon>Pseudomonadati</taxon>
        <taxon>Pseudomonadota</taxon>
        <taxon>Gammaproteobacteria</taxon>
        <taxon>Moraxellales</taxon>
        <taxon>Moraxellaceae</taxon>
        <taxon>Acinetobacter</taxon>
        <taxon>Acinetobacter calcoaceticus/baumannii complex</taxon>
    </lineage>
</organism>
<evidence type="ECO:0000313" key="2">
    <source>
        <dbReference type="Proteomes" id="UP000027309"/>
    </source>
</evidence>
<comment type="caution">
    <text evidence="1">The sequence shown here is derived from an EMBL/GenBank/DDBJ whole genome shotgun (WGS) entry which is preliminary data.</text>
</comment>
<proteinExistence type="predicted"/>
<protein>
    <submittedName>
        <fullName evidence="1">Uncharacterized protein</fullName>
    </submittedName>
</protein>
<dbReference type="Proteomes" id="UP000027309">
    <property type="component" value="Unassembled WGS sequence"/>
</dbReference>
<reference evidence="1 2" key="1">
    <citation type="submission" date="2014-04" db="EMBL/GenBank/DDBJ databases">
        <title>Comparative genomics and transcriptomics to identify genetic mechanisms underlying the emergence of carbapenem resistant Acinetobacter baumannii (CRAb).</title>
        <authorList>
            <person name="Harris A.D."/>
            <person name="Johnson K.J."/>
            <person name="George J."/>
            <person name="Nadendla S."/>
            <person name="Daugherty S.C."/>
            <person name="Parankush S."/>
            <person name="Sadzewicz L."/>
            <person name="Tallon L."/>
            <person name="Sengamalay N."/>
            <person name="Hazen T.H."/>
            <person name="Rasko D.A."/>
        </authorList>
    </citation>
    <scope>NUCLEOTIDE SEQUENCE [LARGE SCALE GENOMIC DNA]</scope>
    <source>
        <strain evidence="1 2">1499986</strain>
    </source>
</reference>
<dbReference type="AlphaFoldDB" id="A0A836YL93"/>
<sequence>MLGTSQVLLLMQVFGCDDLKPESANGPQTALKLMWCRYS</sequence>
<feature type="non-terminal residue" evidence="1">
    <location>
        <position position="39"/>
    </location>
</feature>
<name>A0A836YL93_ACIBA</name>